<dbReference type="Proteomes" id="UP000237925">
    <property type="component" value="Chromosome"/>
</dbReference>
<evidence type="ECO:0000313" key="2">
    <source>
        <dbReference type="EMBL" id="AVO48498.1"/>
    </source>
</evidence>
<keyword evidence="1" id="KW-0472">Membrane</keyword>
<keyword evidence="1" id="KW-1133">Transmembrane helix</keyword>
<protein>
    <submittedName>
        <fullName evidence="2">Uncharacterized protein</fullName>
    </submittedName>
</protein>
<dbReference type="AlphaFoldDB" id="A0A2R3Q9P5"/>
<keyword evidence="3" id="KW-1185">Reference proteome</keyword>
<proteinExistence type="predicted"/>
<feature type="transmembrane region" description="Helical" evidence="1">
    <location>
        <begin position="38"/>
        <end position="63"/>
    </location>
</feature>
<reference evidence="2 3" key="1">
    <citation type="submission" date="2018-03" db="EMBL/GenBank/DDBJ databases">
        <title>Genome sequencing of Melaminivora sp.</title>
        <authorList>
            <person name="Kim S.-J."/>
            <person name="Heo J."/>
            <person name="Ahn J.-H."/>
            <person name="Kwon S.-W."/>
        </authorList>
    </citation>
    <scope>NUCLEOTIDE SEQUENCE [LARGE SCALE GENOMIC DNA]</scope>
    <source>
        <strain evidence="2 3">SC2-9</strain>
    </source>
</reference>
<keyword evidence="1" id="KW-0812">Transmembrane</keyword>
<feature type="transmembrane region" description="Helical" evidence="1">
    <location>
        <begin position="6"/>
        <end position="26"/>
    </location>
</feature>
<dbReference type="RefSeq" id="WP_106682978.1">
    <property type="nucleotide sequence ID" value="NZ_CP027667.1"/>
</dbReference>
<dbReference type="EMBL" id="CP027667">
    <property type="protein sequence ID" value="AVO48498.1"/>
    <property type="molecule type" value="Genomic_DNA"/>
</dbReference>
<evidence type="ECO:0000313" key="3">
    <source>
        <dbReference type="Proteomes" id="UP000237925"/>
    </source>
</evidence>
<feature type="transmembrane region" description="Helical" evidence="1">
    <location>
        <begin position="69"/>
        <end position="87"/>
    </location>
</feature>
<gene>
    <name evidence="2" type="ORF">C6568_03890</name>
</gene>
<sequence length="92" mass="9758">MSFLALLNHLLNFAAPALAVAALLVLMSHVFLRKAASAGGWLAPLAINFVVGCAVLLAGLALTRHDGRMLTYAALGVACATSQWLWLRAWRG</sequence>
<evidence type="ECO:0000256" key="1">
    <source>
        <dbReference type="SAM" id="Phobius"/>
    </source>
</evidence>
<accession>A0A2R3Q9P5</accession>
<name>A0A2R3Q9P5_9BURK</name>
<dbReference type="OrthoDB" id="8908883at2"/>
<dbReference type="KEGG" id="mela:C6568_03890"/>
<organism evidence="2 3">
    <name type="scientific">Melaminivora suipulveris</name>
    <dbReference type="NCBI Taxonomy" id="2109913"/>
    <lineage>
        <taxon>Bacteria</taxon>
        <taxon>Pseudomonadati</taxon>
        <taxon>Pseudomonadota</taxon>
        <taxon>Betaproteobacteria</taxon>
        <taxon>Burkholderiales</taxon>
        <taxon>Comamonadaceae</taxon>
        <taxon>Melaminivora</taxon>
    </lineage>
</organism>